<evidence type="ECO:0000256" key="4">
    <source>
        <dbReference type="ARBA" id="ARBA00022777"/>
    </source>
</evidence>
<dbReference type="GO" id="GO:0005524">
    <property type="term" value="F:ATP binding"/>
    <property type="evidence" value="ECO:0007669"/>
    <property type="project" value="UniProtKB-UniRule"/>
</dbReference>
<dbReference type="Proteomes" id="UP000748108">
    <property type="component" value="Unassembled WGS sequence"/>
</dbReference>
<keyword evidence="2 8" id="KW-0808">Transferase</keyword>
<sequence>MRAIAIDGPAGAGKSTVARRVAERLGAKYIDTGAFYRALALKAREAGVSADDEEALARLWAESEIALEGAGGAVRIRLDGRDVTEAIRRPEIGAAASRVARHPAVRAAVVARLRHLAEREAVVMDGRDIGTVVLPEARIKIFLTASPEARARRRHAELAAAGYAVRFEDVLAELVARDRQDMTRETAPLRKAPDAIEIDTTDKSIEEVVGAIVALAEAQHQAFLSVEGR</sequence>
<dbReference type="Gene3D" id="3.40.50.300">
    <property type="entry name" value="P-loop containing nucleotide triphosphate hydrolases"/>
    <property type="match status" value="1"/>
</dbReference>
<keyword evidence="4 8" id="KW-0418">Kinase</keyword>
<comment type="catalytic activity">
    <reaction evidence="7 8">
        <text>CMP + ATP = CDP + ADP</text>
        <dbReference type="Rhea" id="RHEA:11600"/>
        <dbReference type="ChEBI" id="CHEBI:30616"/>
        <dbReference type="ChEBI" id="CHEBI:58069"/>
        <dbReference type="ChEBI" id="CHEBI:60377"/>
        <dbReference type="ChEBI" id="CHEBI:456216"/>
        <dbReference type="EC" id="2.7.4.25"/>
    </reaction>
</comment>
<reference evidence="12 14" key="2">
    <citation type="submission" date="2017-08" db="EMBL/GenBank/DDBJ databases">
        <title>Burning lignite coal seam in the remote Altai Mountains harbors a hydrogen-driven thermophilic microbial community.</title>
        <authorList>
            <person name="Kadnikov V.V."/>
            <person name="Mardanov A.V."/>
            <person name="Ivasenko D."/>
            <person name="Beletsky A.V."/>
            <person name="Karnachuk O.V."/>
            <person name="Ravin N.V."/>
        </authorList>
    </citation>
    <scope>NUCLEOTIDE SEQUENCE [LARGE SCALE GENOMIC DNA]</scope>
    <source>
        <strain evidence="12">AL33</strain>
    </source>
</reference>
<dbReference type="PANTHER" id="PTHR21299:SF2">
    <property type="entry name" value="CYTIDYLATE KINASE"/>
    <property type="match status" value="1"/>
</dbReference>
<dbReference type="Pfam" id="PF02224">
    <property type="entry name" value="Cytidylate_kin"/>
    <property type="match status" value="1"/>
</dbReference>
<evidence type="ECO:0000313" key="12">
    <source>
        <dbReference type="EMBL" id="PTQ54009.1"/>
    </source>
</evidence>
<dbReference type="GO" id="GO:0036431">
    <property type="term" value="F:dCMP kinase activity"/>
    <property type="evidence" value="ECO:0007669"/>
    <property type="project" value="InterPro"/>
</dbReference>
<dbReference type="GO" id="GO:0006220">
    <property type="term" value="P:pyrimidine nucleotide metabolic process"/>
    <property type="evidence" value="ECO:0007669"/>
    <property type="project" value="UniProtKB-UniRule"/>
</dbReference>
<name>A0A132N8V4_HYDSH</name>
<comment type="similarity">
    <text evidence="1 8">Belongs to the cytidylate kinase family. Type 1 subfamily.</text>
</comment>
<keyword evidence="5 8" id="KW-0067">ATP-binding</keyword>
<keyword evidence="3 8" id="KW-0547">Nucleotide-binding</keyword>
<evidence type="ECO:0000256" key="8">
    <source>
        <dbReference type="HAMAP-Rule" id="MF_00238"/>
    </source>
</evidence>
<evidence type="ECO:0000256" key="2">
    <source>
        <dbReference type="ARBA" id="ARBA00022679"/>
    </source>
</evidence>
<dbReference type="InterPro" id="IPR003136">
    <property type="entry name" value="Cytidylate_kin"/>
</dbReference>
<evidence type="ECO:0000256" key="5">
    <source>
        <dbReference type="ARBA" id="ARBA00022840"/>
    </source>
</evidence>
<dbReference type="InterPro" id="IPR011994">
    <property type="entry name" value="Cytidylate_kinase_dom"/>
</dbReference>
<evidence type="ECO:0000313" key="10">
    <source>
        <dbReference type="EMBL" id="MBT9282364.1"/>
    </source>
</evidence>
<evidence type="ECO:0000313" key="13">
    <source>
        <dbReference type="Proteomes" id="UP000243024"/>
    </source>
</evidence>
<evidence type="ECO:0000313" key="14">
    <source>
        <dbReference type="Proteomes" id="UP000244180"/>
    </source>
</evidence>
<organism evidence="12 14">
    <name type="scientific">Hydrogenibacillus schlegelii</name>
    <name type="common">Bacillus schlegelii</name>
    <dbReference type="NCBI Taxonomy" id="1484"/>
    <lineage>
        <taxon>Bacteria</taxon>
        <taxon>Bacillati</taxon>
        <taxon>Bacillota</taxon>
        <taxon>Bacilli</taxon>
        <taxon>Bacillales</taxon>
        <taxon>Bacillales Family X. Incertae Sedis</taxon>
        <taxon>Hydrogenibacillus</taxon>
    </lineage>
</organism>
<dbReference type="Proteomes" id="UP000244180">
    <property type="component" value="Unassembled WGS sequence"/>
</dbReference>
<dbReference type="CDD" id="cd02020">
    <property type="entry name" value="CMPK"/>
    <property type="match status" value="1"/>
</dbReference>
<reference evidence="10" key="3">
    <citation type="journal article" date="2021" name="Microbiology">
        <title>Metagenomic Analysis of the Microbial Community in the Underground Coal Fire Area (Kemerovo Region, Russia) Revealed Predominance of Thermophilic Members of the Phyla Deinococcus-thermus, Aquificae, and Firmicutes.</title>
        <authorList>
            <person name="Kadnikov V."/>
            <person name="Mardanov A.V."/>
            <person name="Beletsky A.V."/>
            <person name="Karnachuk O.V."/>
            <person name="Ravin N.V."/>
        </authorList>
    </citation>
    <scope>NUCLEOTIDE SEQUENCE</scope>
    <source>
        <strain evidence="10">RBS10-49</strain>
    </source>
</reference>
<evidence type="ECO:0000313" key="11">
    <source>
        <dbReference type="EMBL" id="OAR05540.1"/>
    </source>
</evidence>
<dbReference type="PANTHER" id="PTHR21299">
    <property type="entry name" value="CYTIDYLATE KINASE/PANTOATE-BETA-ALANINE LIGASE"/>
    <property type="match status" value="1"/>
</dbReference>
<dbReference type="EMBL" id="JAHHQF010000055">
    <property type="protein sequence ID" value="MBT9282364.1"/>
    <property type="molecule type" value="Genomic_DNA"/>
</dbReference>
<accession>A0A132N8V4</accession>
<comment type="caution">
    <text evidence="12">The sequence shown here is derived from an EMBL/GenBank/DDBJ whole genome shotgun (WGS) entry which is preliminary data.</text>
</comment>
<keyword evidence="13" id="KW-1185">Reference proteome</keyword>
<dbReference type="EMBL" id="JXBB01000001">
    <property type="protein sequence ID" value="OAR05540.1"/>
    <property type="molecule type" value="Genomic_DNA"/>
</dbReference>
<dbReference type="AlphaFoldDB" id="A0A132N8V4"/>
<dbReference type="OrthoDB" id="9807434at2"/>
<dbReference type="NCBIfam" id="TIGR00017">
    <property type="entry name" value="cmk"/>
    <property type="match status" value="1"/>
</dbReference>
<evidence type="ECO:0000256" key="6">
    <source>
        <dbReference type="ARBA" id="ARBA00047615"/>
    </source>
</evidence>
<gene>
    <name evidence="8 10" type="primary">cmk</name>
    <name evidence="12" type="ORF">HSCHL_0863</name>
    <name evidence="10" type="ORF">KM312_06880</name>
    <name evidence="11" type="ORF">SA87_11715</name>
</gene>
<proteinExistence type="inferred from homology"/>
<comment type="subcellular location">
    <subcellularLocation>
        <location evidence="8">Cytoplasm</location>
    </subcellularLocation>
</comment>
<dbReference type="SUPFAM" id="SSF52540">
    <property type="entry name" value="P-loop containing nucleoside triphosphate hydrolases"/>
    <property type="match status" value="1"/>
</dbReference>
<evidence type="ECO:0000259" key="9">
    <source>
        <dbReference type="Pfam" id="PF02224"/>
    </source>
</evidence>
<keyword evidence="8" id="KW-0963">Cytoplasm</keyword>
<dbReference type="EC" id="2.7.4.25" evidence="8"/>
<dbReference type="HAMAP" id="MF_00238">
    <property type="entry name" value="Cytidyl_kinase_type1"/>
    <property type="match status" value="1"/>
</dbReference>
<dbReference type="GO" id="GO:0005829">
    <property type="term" value="C:cytosol"/>
    <property type="evidence" value="ECO:0007669"/>
    <property type="project" value="TreeGrafter"/>
</dbReference>
<dbReference type="STRING" id="1484.SA87_11715"/>
<comment type="catalytic activity">
    <reaction evidence="6 8">
        <text>dCMP + ATP = dCDP + ADP</text>
        <dbReference type="Rhea" id="RHEA:25094"/>
        <dbReference type="ChEBI" id="CHEBI:30616"/>
        <dbReference type="ChEBI" id="CHEBI:57566"/>
        <dbReference type="ChEBI" id="CHEBI:58593"/>
        <dbReference type="ChEBI" id="CHEBI:456216"/>
        <dbReference type="EC" id="2.7.4.25"/>
    </reaction>
</comment>
<dbReference type="EMBL" id="PEBV01000007">
    <property type="protein sequence ID" value="PTQ54009.1"/>
    <property type="molecule type" value="Genomic_DNA"/>
</dbReference>
<feature type="binding site" evidence="8">
    <location>
        <begin position="8"/>
        <end position="16"/>
    </location>
    <ligand>
        <name>ATP</name>
        <dbReference type="ChEBI" id="CHEBI:30616"/>
    </ligand>
</feature>
<feature type="domain" description="Cytidylate kinase" evidence="9">
    <location>
        <begin position="4"/>
        <end position="216"/>
    </location>
</feature>
<evidence type="ECO:0000256" key="7">
    <source>
        <dbReference type="ARBA" id="ARBA00048478"/>
    </source>
</evidence>
<dbReference type="Proteomes" id="UP000243024">
    <property type="component" value="Unassembled WGS sequence"/>
</dbReference>
<dbReference type="InterPro" id="IPR027417">
    <property type="entry name" value="P-loop_NTPase"/>
</dbReference>
<reference evidence="11 13" key="1">
    <citation type="submission" date="2015-09" db="EMBL/GenBank/DDBJ databases">
        <title>Draft genome sequence of Hydrogenibacillus schlegelii DSM 2000.</title>
        <authorList>
            <person name="Hemp J."/>
        </authorList>
    </citation>
    <scope>NUCLEOTIDE SEQUENCE [LARGE SCALE GENOMIC DNA]</scope>
    <source>
        <strain evidence="11 13">MA 48</strain>
    </source>
</reference>
<dbReference type="RefSeq" id="WP_066197775.1">
    <property type="nucleotide sequence ID" value="NZ_CBCSAS010000003.1"/>
</dbReference>
<protein>
    <recommendedName>
        <fullName evidence="8">Cytidylate kinase</fullName>
        <shortName evidence="8">CK</shortName>
        <ecNumber evidence="8">2.7.4.25</ecNumber>
    </recommendedName>
    <alternativeName>
        <fullName evidence="8">Cytidine monophosphate kinase</fullName>
        <shortName evidence="8">CMP kinase</shortName>
    </alternativeName>
</protein>
<evidence type="ECO:0000256" key="1">
    <source>
        <dbReference type="ARBA" id="ARBA00009427"/>
    </source>
</evidence>
<evidence type="ECO:0000256" key="3">
    <source>
        <dbReference type="ARBA" id="ARBA00022741"/>
    </source>
</evidence>
<dbReference type="GO" id="GO:0015949">
    <property type="term" value="P:nucleobase-containing small molecule interconversion"/>
    <property type="evidence" value="ECO:0007669"/>
    <property type="project" value="TreeGrafter"/>
</dbReference>